<feature type="domain" description="Peripheral subunit-binding (PSBD)" evidence="9">
    <location>
        <begin position="140"/>
        <end position="177"/>
    </location>
</feature>
<dbReference type="PANTHER" id="PTHR43178:SF5">
    <property type="entry name" value="LIPOAMIDE ACYLTRANSFERASE COMPONENT OF BRANCHED-CHAIN ALPHA-KETO ACID DEHYDROGENASE COMPLEX, MITOCHONDRIAL"/>
    <property type="match status" value="1"/>
</dbReference>
<evidence type="ECO:0000313" key="10">
    <source>
        <dbReference type="EMBL" id="ABR47459.1"/>
    </source>
</evidence>
<dbReference type="InterPro" id="IPR004167">
    <property type="entry name" value="PSBD"/>
</dbReference>
<gene>
    <name evidence="10" type="ordered locus">Amet_1253</name>
</gene>
<dbReference type="PROSITE" id="PS51826">
    <property type="entry name" value="PSBD"/>
    <property type="match status" value="1"/>
</dbReference>
<evidence type="ECO:0000256" key="2">
    <source>
        <dbReference type="ARBA" id="ARBA00007317"/>
    </source>
</evidence>
<dbReference type="InterPro" id="IPR023213">
    <property type="entry name" value="CAT-like_dom_sf"/>
</dbReference>
<dbReference type="GO" id="GO:0005737">
    <property type="term" value="C:cytoplasm"/>
    <property type="evidence" value="ECO:0007669"/>
    <property type="project" value="TreeGrafter"/>
</dbReference>
<sequence length="438" mass="48551">MVEFKFPDIGEGISEGILTKWMVKAGDNIKEGESLCEVETDKVTTELPSPATGLVNSLKGEEGDTIYVGDVIVKIDTGDHAEEESKNRTTSESNEKKLEKVEEEENAGVVGALEVSDEVMGASQEARGEKAVKGQSKKVLATPVARQMAYDLGIAIGTIKGTGPLGRVMKADIKVAHERKQQNGPLESQPKKSSMEPKEAQGQLSDKEERIKLSMLRKTIGKRMTESFYTAPHALCIDEVDVTDLVAYREEMKNHFVEEKEIKITYLPFMIKAVMLALKDYPRFNAQLDEENQMLILKKYYNIGIAVDTPEGLTVPVIKDVDQKGLMSLMEESVRLSQSAKDKSLKLNQLKGSTFTITNLGSLGVKSGMPIINYPEVAIIGIGQIEQKPVVVDNEVVIRWMMPLSLSFDHRVLDGGDVGRFLNQFKKYIKDIKGLLLR</sequence>
<dbReference type="AlphaFoldDB" id="A6TMP1"/>
<dbReference type="eggNOG" id="COG0508">
    <property type="taxonomic scope" value="Bacteria"/>
</dbReference>
<comment type="cofactor">
    <cofactor evidence="1 6">
        <name>(R)-lipoate</name>
        <dbReference type="ChEBI" id="CHEBI:83088"/>
    </cofactor>
</comment>
<feature type="region of interest" description="Disordered" evidence="7">
    <location>
        <begin position="177"/>
        <end position="208"/>
    </location>
</feature>
<dbReference type="KEGG" id="amt:Amet_1253"/>
<evidence type="ECO:0000256" key="5">
    <source>
        <dbReference type="ARBA" id="ARBA00023315"/>
    </source>
</evidence>
<dbReference type="InterPro" id="IPR003016">
    <property type="entry name" value="2-oxoA_DH_lipoyl-BS"/>
</dbReference>
<keyword evidence="4 6" id="KW-0450">Lipoyl</keyword>
<dbReference type="CDD" id="cd06849">
    <property type="entry name" value="lipoyl_domain"/>
    <property type="match status" value="1"/>
</dbReference>
<name>A6TMP1_ALKMQ</name>
<evidence type="ECO:0000256" key="3">
    <source>
        <dbReference type="ARBA" id="ARBA00022679"/>
    </source>
</evidence>
<dbReference type="InterPro" id="IPR050743">
    <property type="entry name" value="2-oxoacid_DH_E2_comp"/>
</dbReference>
<dbReference type="Gene3D" id="4.10.320.10">
    <property type="entry name" value="E3-binding domain"/>
    <property type="match status" value="1"/>
</dbReference>
<accession>A6TMP1</accession>
<comment type="similarity">
    <text evidence="2 6">Belongs to the 2-oxoacid dehydrogenase family.</text>
</comment>
<keyword evidence="11" id="KW-1185">Reference proteome</keyword>
<dbReference type="Pfam" id="PF02817">
    <property type="entry name" value="E3_binding"/>
    <property type="match status" value="1"/>
</dbReference>
<dbReference type="InterPro" id="IPR000089">
    <property type="entry name" value="Biotin_lipoyl"/>
</dbReference>
<evidence type="ECO:0000256" key="7">
    <source>
        <dbReference type="SAM" id="MobiDB-lite"/>
    </source>
</evidence>
<dbReference type="OrthoDB" id="9805770at2"/>
<dbReference type="EC" id="2.3.1.-" evidence="6"/>
<dbReference type="GO" id="GO:0016407">
    <property type="term" value="F:acetyltransferase activity"/>
    <property type="evidence" value="ECO:0007669"/>
    <property type="project" value="TreeGrafter"/>
</dbReference>
<dbReference type="PROSITE" id="PS00189">
    <property type="entry name" value="LIPOYL"/>
    <property type="match status" value="1"/>
</dbReference>
<evidence type="ECO:0000256" key="6">
    <source>
        <dbReference type="RuleBase" id="RU003423"/>
    </source>
</evidence>
<dbReference type="HOGENOM" id="CLU_016733_10_0_9"/>
<dbReference type="SUPFAM" id="SSF52777">
    <property type="entry name" value="CoA-dependent acyltransferases"/>
    <property type="match status" value="1"/>
</dbReference>
<dbReference type="InterPro" id="IPR011053">
    <property type="entry name" value="Single_hybrid_motif"/>
</dbReference>
<feature type="region of interest" description="Disordered" evidence="7">
    <location>
        <begin position="78"/>
        <end position="105"/>
    </location>
</feature>
<evidence type="ECO:0000259" key="8">
    <source>
        <dbReference type="PROSITE" id="PS50968"/>
    </source>
</evidence>
<evidence type="ECO:0000256" key="4">
    <source>
        <dbReference type="ARBA" id="ARBA00022823"/>
    </source>
</evidence>
<dbReference type="FunFam" id="3.30.559.10:FF:000007">
    <property type="entry name" value="Dihydrolipoamide acetyltransferase component of pyruvate dehydrogenase complex"/>
    <property type="match status" value="1"/>
</dbReference>
<reference evidence="11" key="1">
    <citation type="journal article" date="2016" name="Genome Announc.">
        <title>Complete genome sequence of Alkaliphilus metalliredigens strain QYMF, an alkaliphilic and metal-reducing bacterium isolated from borax-contaminated leachate ponds.</title>
        <authorList>
            <person name="Hwang C."/>
            <person name="Copeland A."/>
            <person name="Lucas S."/>
            <person name="Lapidus A."/>
            <person name="Barry K."/>
            <person name="Detter J.C."/>
            <person name="Glavina Del Rio T."/>
            <person name="Hammon N."/>
            <person name="Israni S."/>
            <person name="Dalin E."/>
            <person name="Tice H."/>
            <person name="Pitluck S."/>
            <person name="Chertkov O."/>
            <person name="Brettin T."/>
            <person name="Bruce D."/>
            <person name="Han C."/>
            <person name="Schmutz J."/>
            <person name="Larimer F."/>
            <person name="Land M.L."/>
            <person name="Hauser L."/>
            <person name="Kyrpides N."/>
            <person name="Mikhailova N."/>
            <person name="Ye Q."/>
            <person name="Zhou J."/>
            <person name="Richardson P."/>
            <person name="Fields M.W."/>
        </authorList>
    </citation>
    <scope>NUCLEOTIDE SEQUENCE [LARGE SCALE GENOMIC DNA]</scope>
    <source>
        <strain evidence="11">QYMF</strain>
    </source>
</reference>
<dbReference type="SUPFAM" id="SSF47005">
    <property type="entry name" value="Peripheral subunit-binding domain of 2-oxo acid dehydrogenase complex"/>
    <property type="match status" value="1"/>
</dbReference>
<dbReference type="Proteomes" id="UP000001572">
    <property type="component" value="Chromosome"/>
</dbReference>
<feature type="compositionally biased region" description="Basic and acidic residues" evidence="7">
    <location>
        <begin position="189"/>
        <end position="208"/>
    </location>
</feature>
<dbReference type="RefSeq" id="WP_012062499.1">
    <property type="nucleotide sequence ID" value="NC_009633.1"/>
</dbReference>
<evidence type="ECO:0000256" key="1">
    <source>
        <dbReference type="ARBA" id="ARBA00001938"/>
    </source>
</evidence>
<keyword evidence="3 6" id="KW-0808">Transferase</keyword>
<feature type="compositionally biased region" description="Basic and acidic residues" evidence="7">
    <location>
        <begin position="78"/>
        <end position="100"/>
    </location>
</feature>
<keyword evidence="5 6" id="KW-0012">Acyltransferase</keyword>
<protein>
    <recommendedName>
        <fullName evidence="6">Dihydrolipoamide acetyltransferase component of pyruvate dehydrogenase complex</fullName>
        <ecNumber evidence="6">2.3.1.-</ecNumber>
    </recommendedName>
</protein>
<dbReference type="SUPFAM" id="SSF51230">
    <property type="entry name" value="Single hybrid motif"/>
    <property type="match status" value="1"/>
</dbReference>
<dbReference type="EMBL" id="CP000724">
    <property type="protein sequence ID" value="ABR47459.1"/>
    <property type="molecule type" value="Genomic_DNA"/>
</dbReference>
<dbReference type="InterPro" id="IPR001078">
    <property type="entry name" value="2-oxoacid_DH_actylTfrase"/>
</dbReference>
<evidence type="ECO:0000259" key="9">
    <source>
        <dbReference type="PROSITE" id="PS51826"/>
    </source>
</evidence>
<dbReference type="InterPro" id="IPR036625">
    <property type="entry name" value="E3-bd_dom_sf"/>
</dbReference>
<dbReference type="Gene3D" id="3.30.559.10">
    <property type="entry name" value="Chloramphenicol acetyltransferase-like domain"/>
    <property type="match status" value="1"/>
</dbReference>
<dbReference type="STRING" id="293826.Amet_1253"/>
<feature type="domain" description="Lipoyl-binding" evidence="8">
    <location>
        <begin position="1"/>
        <end position="76"/>
    </location>
</feature>
<dbReference type="Pfam" id="PF00364">
    <property type="entry name" value="Biotin_lipoyl"/>
    <property type="match status" value="1"/>
</dbReference>
<dbReference type="Pfam" id="PF00198">
    <property type="entry name" value="2-oxoacid_dh"/>
    <property type="match status" value="1"/>
</dbReference>
<dbReference type="PROSITE" id="PS50968">
    <property type="entry name" value="BIOTINYL_LIPOYL"/>
    <property type="match status" value="1"/>
</dbReference>
<dbReference type="GO" id="GO:0031405">
    <property type="term" value="F:lipoic acid binding"/>
    <property type="evidence" value="ECO:0007669"/>
    <property type="project" value="TreeGrafter"/>
</dbReference>
<proteinExistence type="inferred from homology"/>
<dbReference type="PANTHER" id="PTHR43178">
    <property type="entry name" value="DIHYDROLIPOAMIDE ACETYLTRANSFERASE COMPONENT OF PYRUVATE DEHYDROGENASE COMPLEX"/>
    <property type="match status" value="1"/>
</dbReference>
<dbReference type="Gene3D" id="2.40.50.100">
    <property type="match status" value="1"/>
</dbReference>
<evidence type="ECO:0000313" key="11">
    <source>
        <dbReference type="Proteomes" id="UP000001572"/>
    </source>
</evidence>
<organism evidence="10 11">
    <name type="scientific">Alkaliphilus metalliredigens (strain QYMF)</name>
    <dbReference type="NCBI Taxonomy" id="293826"/>
    <lineage>
        <taxon>Bacteria</taxon>
        <taxon>Bacillati</taxon>
        <taxon>Bacillota</taxon>
        <taxon>Clostridia</taxon>
        <taxon>Peptostreptococcales</taxon>
        <taxon>Natronincolaceae</taxon>
        <taxon>Alkaliphilus</taxon>
    </lineage>
</organism>